<organism evidence="1 2">
    <name type="scientific">Chryseobacterium profundimaris</name>
    <dbReference type="NCBI Taxonomy" id="1387275"/>
    <lineage>
        <taxon>Bacteria</taxon>
        <taxon>Pseudomonadati</taxon>
        <taxon>Bacteroidota</taxon>
        <taxon>Flavobacteriia</taxon>
        <taxon>Flavobacteriales</taxon>
        <taxon>Weeksellaceae</taxon>
        <taxon>Chryseobacterium group</taxon>
        <taxon>Chryseobacterium</taxon>
    </lineage>
</organism>
<evidence type="ECO:0000313" key="2">
    <source>
        <dbReference type="Proteomes" id="UP001157960"/>
    </source>
</evidence>
<evidence type="ECO:0000313" key="1">
    <source>
        <dbReference type="EMBL" id="SMP30284.1"/>
    </source>
</evidence>
<keyword evidence="2" id="KW-1185">Reference proteome</keyword>
<protein>
    <submittedName>
        <fullName evidence="1">Uncharacterized protein</fullName>
    </submittedName>
</protein>
<dbReference type="Proteomes" id="UP001157960">
    <property type="component" value="Unassembled WGS sequence"/>
</dbReference>
<sequence length="48" mass="5534">MENFDDEFGDLSGYKILSFEEVTQGFEGNKNPLGEIKKSRTFQEITMI</sequence>
<dbReference type="RefSeq" id="WP_283423184.1">
    <property type="nucleotide sequence ID" value="NZ_FXTZ01000012.1"/>
</dbReference>
<dbReference type="EMBL" id="FXTZ01000012">
    <property type="protein sequence ID" value="SMP30284.1"/>
    <property type="molecule type" value="Genomic_DNA"/>
</dbReference>
<proteinExistence type="predicted"/>
<name>A0ABY1PB45_9FLAO</name>
<reference evidence="1 2" key="1">
    <citation type="submission" date="2017-05" db="EMBL/GenBank/DDBJ databases">
        <authorList>
            <person name="Varghese N."/>
            <person name="Submissions S."/>
        </authorList>
    </citation>
    <scope>NUCLEOTIDE SEQUENCE [LARGE SCALE GENOMIC DNA]</scope>
    <source>
        <strain evidence="1 2">DSM 28214</strain>
    </source>
</reference>
<accession>A0ABY1PB45</accession>
<gene>
    <name evidence="1" type="ORF">SAMN06264346_112113</name>
</gene>
<comment type="caution">
    <text evidence="1">The sequence shown here is derived from an EMBL/GenBank/DDBJ whole genome shotgun (WGS) entry which is preliminary data.</text>
</comment>